<organism evidence="2 3">
    <name type="scientific">Melipona bicolor</name>
    <dbReference type="NCBI Taxonomy" id="60889"/>
    <lineage>
        <taxon>Eukaryota</taxon>
        <taxon>Metazoa</taxon>
        <taxon>Ecdysozoa</taxon>
        <taxon>Arthropoda</taxon>
        <taxon>Hexapoda</taxon>
        <taxon>Insecta</taxon>
        <taxon>Pterygota</taxon>
        <taxon>Neoptera</taxon>
        <taxon>Endopterygota</taxon>
        <taxon>Hymenoptera</taxon>
        <taxon>Apocrita</taxon>
        <taxon>Aculeata</taxon>
        <taxon>Apoidea</taxon>
        <taxon>Anthophila</taxon>
        <taxon>Apidae</taxon>
        <taxon>Melipona</taxon>
    </lineage>
</organism>
<evidence type="ECO:0000313" key="2">
    <source>
        <dbReference type="EMBL" id="KAK1134987.1"/>
    </source>
</evidence>
<keyword evidence="3" id="KW-1185">Reference proteome</keyword>
<evidence type="ECO:0000256" key="1">
    <source>
        <dbReference type="SAM" id="Phobius"/>
    </source>
</evidence>
<keyword evidence="1" id="KW-0472">Membrane</keyword>
<dbReference type="Proteomes" id="UP001177670">
    <property type="component" value="Unassembled WGS sequence"/>
</dbReference>
<evidence type="ECO:0000313" key="3">
    <source>
        <dbReference type="Proteomes" id="UP001177670"/>
    </source>
</evidence>
<keyword evidence="1" id="KW-0812">Transmembrane</keyword>
<feature type="transmembrane region" description="Helical" evidence="1">
    <location>
        <begin position="102"/>
        <end position="124"/>
    </location>
</feature>
<proteinExistence type="predicted"/>
<keyword evidence="1" id="KW-1133">Transmembrane helix</keyword>
<protein>
    <submittedName>
        <fullName evidence="2">Uncharacterized protein</fullName>
    </submittedName>
</protein>
<dbReference type="AlphaFoldDB" id="A0AA40KVY2"/>
<reference evidence="2" key="1">
    <citation type="submission" date="2021-10" db="EMBL/GenBank/DDBJ databases">
        <title>Melipona bicolor Genome sequencing and assembly.</title>
        <authorList>
            <person name="Araujo N.S."/>
            <person name="Arias M.C."/>
        </authorList>
    </citation>
    <scope>NUCLEOTIDE SEQUENCE</scope>
    <source>
        <strain evidence="2">USP_2M_L1-L4_2017</strain>
        <tissue evidence="2">Whole body</tissue>
    </source>
</reference>
<accession>A0AA40KVY2</accession>
<feature type="transmembrane region" description="Helical" evidence="1">
    <location>
        <begin position="52"/>
        <end position="75"/>
    </location>
</feature>
<sequence length="143" mass="16494">MVLLNYAYHHKYMTTVHALYTAIDLDRKSFKNDKQSIEILERYATMVHVLSVTYMFLAFLCSVVVVTSTLSMVSVTDVPKENDSSFWQRPVALKRLEKTSSYYSPSFTLCVATYCLNTFIWGAIELTYLAFSEHVFALFSIVR</sequence>
<comment type="caution">
    <text evidence="2">The sequence shown here is derived from an EMBL/GenBank/DDBJ whole genome shotgun (WGS) entry which is preliminary data.</text>
</comment>
<name>A0AA40KVY2_9HYME</name>
<gene>
    <name evidence="2" type="ORF">K0M31_007753</name>
</gene>
<dbReference type="EMBL" id="JAHYIQ010000002">
    <property type="protein sequence ID" value="KAK1134987.1"/>
    <property type="molecule type" value="Genomic_DNA"/>
</dbReference>